<proteinExistence type="predicted"/>
<dbReference type="RefSeq" id="WP_377710789.1">
    <property type="nucleotide sequence ID" value="NZ_JBHSMP010000011.1"/>
</dbReference>
<comment type="caution">
    <text evidence="1">The sequence shown here is derived from an EMBL/GenBank/DDBJ whole genome shotgun (WGS) entry which is preliminary data.</text>
</comment>
<name>A0ABW0J6Y3_9BURK</name>
<reference evidence="2" key="1">
    <citation type="journal article" date="2019" name="Int. J. Syst. Evol. Microbiol.">
        <title>The Global Catalogue of Microorganisms (GCM) 10K type strain sequencing project: providing services to taxonomists for standard genome sequencing and annotation.</title>
        <authorList>
            <consortium name="The Broad Institute Genomics Platform"/>
            <consortium name="The Broad Institute Genome Sequencing Center for Infectious Disease"/>
            <person name="Wu L."/>
            <person name="Ma J."/>
        </authorList>
    </citation>
    <scope>NUCLEOTIDE SEQUENCE [LARGE SCALE GENOMIC DNA]</scope>
    <source>
        <strain evidence="2">CCUG 56042</strain>
    </source>
</reference>
<protein>
    <submittedName>
        <fullName evidence="1">Uncharacterized protein</fullName>
    </submittedName>
</protein>
<evidence type="ECO:0000313" key="2">
    <source>
        <dbReference type="Proteomes" id="UP001596103"/>
    </source>
</evidence>
<keyword evidence="2" id="KW-1185">Reference proteome</keyword>
<sequence>MNSTIEHPSISITGYLPISAAVSYAQCVNVDVPCTLRTATDGGELVVHELPHALQLLAEACDSLAMPVDLELAAIAARVARHAYTDVRLPDWGSFELSLSVANLATDFLGCDVALDVSFRATRARKCCKHAIVNYQLYACPQGLRASTVNRALSTFSAELHYAVLGARDPGGDGVLFFDSAGYILGSRHGVFVAQTLLGTSCVSAFRPVLAKAAATRITALGHRIAQGAIHLSDLAGCTAFGWVDADLAVSHASLCTSGASTAGDKSLANLFGDLASVNTADDIVVRLQLKG</sequence>
<evidence type="ECO:0000313" key="1">
    <source>
        <dbReference type="EMBL" id="MFC5428822.1"/>
    </source>
</evidence>
<gene>
    <name evidence="1" type="ORF">ACFPTO_08405</name>
</gene>
<dbReference type="EMBL" id="JBHSMP010000011">
    <property type="protein sequence ID" value="MFC5428822.1"/>
    <property type="molecule type" value="Genomic_DNA"/>
</dbReference>
<dbReference type="Proteomes" id="UP001596103">
    <property type="component" value="Unassembled WGS sequence"/>
</dbReference>
<accession>A0ABW0J6Y3</accession>
<organism evidence="1 2">
    <name type="scientific">Paraburkholderia denitrificans</name>
    <dbReference type="NCBI Taxonomy" id="694025"/>
    <lineage>
        <taxon>Bacteria</taxon>
        <taxon>Pseudomonadati</taxon>
        <taxon>Pseudomonadota</taxon>
        <taxon>Betaproteobacteria</taxon>
        <taxon>Burkholderiales</taxon>
        <taxon>Burkholderiaceae</taxon>
        <taxon>Paraburkholderia</taxon>
    </lineage>
</organism>